<evidence type="ECO:0000256" key="11">
    <source>
        <dbReference type="RuleBase" id="RU364020"/>
    </source>
</evidence>
<dbReference type="AlphaFoldDB" id="A0A8C4Q655"/>
<dbReference type="PANTHER" id="PTHR12137">
    <property type="entry name" value="CARBOHYDRATE SULFOTRANSFERASE"/>
    <property type="match status" value="1"/>
</dbReference>
<dbReference type="Proteomes" id="UP000694388">
    <property type="component" value="Unplaced"/>
</dbReference>
<dbReference type="GO" id="GO:0008146">
    <property type="term" value="F:sulfotransferase activity"/>
    <property type="evidence" value="ECO:0007669"/>
    <property type="project" value="InterPro"/>
</dbReference>
<comment type="subcellular location">
    <subcellularLocation>
        <location evidence="1 11">Golgi apparatus membrane</location>
        <topology evidence="1 11">Single-pass type II membrane protein</topology>
    </subcellularLocation>
</comment>
<evidence type="ECO:0000313" key="12">
    <source>
        <dbReference type="Ensembl" id="ENSEBUP00000010307.1"/>
    </source>
</evidence>
<evidence type="ECO:0000256" key="6">
    <source>
        <dbReference type="ARBA" id="ARBA00022989"/>
    </source>
</evidence>
<dbReference type="Ensembl" id="ENSEBUT00000010852.1">
    <property type="protein sequence ID" value="ENSEBUP00000010307.1"/>
    <property type="gene ID" value="ENSEBUG00000006628.1"/>
</dbReference>
<proteinExistence type="inferred from homology"/>
<dbReference type="InterPro" id="IPR005331">
    <property type="entry name" value="Sulfotransferase"/>
</dbReference>
<evidence type="ECO:0000313" key="13">
    <source>
        <dbReference type="Proteomes" id="UP000694388"/>
    </source>
</evidence>
<keyword evidence="3 11" id="KW-0808">Transferase</keyword>
<dbReference type="GO" id="GO:0016051">
    <property type="term" value="P:carbohydrate biosynthetic process"/>
    <property type="evidence" value="ECO:0007669"/>
    <property type="project" value="InterPro"/>
</dbReference>
<keyword evidence="8" id="KW-0472">Membrane</keyword>
<evidence type="ECO:0000256" key="3">
    <source>
        <dbReference type="ARBA" id="ARBA00022679"/>
    </source>
</evidence>
<keyword evidence="9 11" id="KW-0325">Glycoprotein</keyword>
<comment type="similarity">
    <text evidence="2 11">Belongs to the sulfotransferase 2 family.</text>
</comment>
<evidence type="ECO:0000256" key="5">
    <source>
        <dbReference type="ARBA" id="ARBA00022968"/>
    </source>
</evidence>
<keyword evidence="10 11" id="KW-0119">Carbohydrate metabolism</keyword>
<evidence type="ECO:0000256" key="2">
    <source>
        <dbReference type="ARBA" id="ARBA00006339"/>
    </source>
</evidence>
<dbReference type="PANTHER" id="PTHR12137:SF54">
    <property type="entry name" value="CARBOHYDRATE SULFOTRANSFERASE"/>
    <property type="match status" value="1"/>
</dbReference>
<reference evidence="12" key="1">
    <citation type="submission" date="2025-08" db="UniProtKB">
        <authorList>
            <consortium name="Ensembl"/>
        </authorList>
    </citation>
    <scope>IDENTIFICATION</scope>
</reference>
<evidence type="ECO:0000256" key="10">
    <source>
        <dbReference type="ARBA" id="ARBA00023277"/>
    </source>
</evidence>
<keyword evidence="5 11" id="KW-0735">Signal-anchor</keyword>
<dbReference type="EC" id="2.8.2.-" evidence="11"/>
<dbReference type="Pfam" id="PF03567">
    <property type="entry name" value="Sulfotransfer_2"/>
    <property type="match status" value="1"/>
</dbReference>
<dbReference type="GeneTree" id="ENSGT00940000164429"/>
<evidence type="ECO:0000256" key="1">
    <source>
        <dbReference type="ARBA" id="ARBA00004323"/>
    </source>
</evidence>
<sequence length="248" mass="29682">MQLEQMRRKAIIDANTHLYNNFRLLYCEVPKVGCSNWRRLFLVLGGHVKSPPESLSRNYVHTTPVLRSLSSYSEDEIRVRLHNYTKFLFIREPFSRMVSSYRDKLQRPNPVYHKAIGRWILREFRPNADKSLLATGDNVTFREFAQFVIKYNNFKDRHWIPIEKICYPCDINYDFIGKIEQVAVEAPWFLQSVGVSLSYPNHQETNDSRTGVDMTKQFMQQLSHEQRESLYKYYQRDYEIFNYSRPEL</sequence>
<keyword evidence="13" id="KW-1185">Reference proteome</keyword>
<dbReference type="GO" id="GO:0030166">
    <property type="term" value="P:proteoglycan biosynthetic process"/>
    <property type="evidence" value="ECO:0007669"/>
    <property type="project" value="TreeGrafter"/>
</dbReference>
<dbReference type="InterPro" id="IPR018011">
    <property type="entry name" value="Carb_sulfotrans_8-10"/>
</dbReference>
<keyword evidence="4" id="KW-0812">Transmembrane</keyword>
<organism evidence="12 13">
    <name type="scientific">Eptatretus burgeri</name>
    <name type="common">Inshore hagfish</name>
    <dbReference type="NCBI Taxonomy" id="7764"/>
    <lineage>
        <taxon>Eukaryota</taxon>
        <taxon>Metazoa</taxon>
        <taxon>Chordata</taxon>
        <taxon>Craniata</taxon>
        <taxon>Vertebrata</taxon>
        <taxon>Cyclostomata</taxon>
        <taxon>Myxini</taxon>
        <taxon>Myxiniformes</taxon>
        <taxon>Myxinidae</taxon>
        <taxon>Eptatretinae</taxon>
        <taxon>Eptatretus</taxon>
    </lineage>
</organism>
<evidence type="ECO:0000256" key="8">
    <source>
        <dbReference type="ARBA" id="ARBA00023136"/>
    </source>
</evidence>
<accession>A0A8C4Q655</accession>
<evidence type="ECO:0000256" key="7">
    <source>
        <dbReference type="ARBA" id="ARBA00023034"/>
    </source>
</evidence>
<reference evidence="12" key="2">
    <citation type="submission" date="2025-09" db="UniProtKB">
        <authorList>
            <consortium name="Ensembl"/>
        </authorList>
    </citation>
    <scope>IDENTIFICATION</scope>
</reference>
<evidence type="ECO:0000256" key="9">
    <source>
        <dbReference type="ARBA" id="ARBA00023180"/>
    </source>
</evidence>
<evidence type="ECO:0000256" key="4">
    <source>
        <dbReference type="ARBA" id="ARBA00022692"/>
    </source>
</evidence>
<protein>
    <recommendedName>
        <fullName evidence="11">Carbohydrate sulfotransferase</fullName>
        <ecNumber evidence="11">2.8.2.-</ecNumber>
    </recommendedName>
</protein>
<dbReference type="OMA" id="RQHEASH"/>
<dbReference type="GO" id="GO:0000139">
    <property type="term" value="C:Golgi membrane"/>
    <property type="evidence" value="ECO:0007669"/>
    <property type="project" value="UniProtKB-SubCell"/>
</dbReference>
<keyword evidence="6" id="KW-1133">Transmembrane helix</keyword>
<keyword evidence="7 11" id="KW-0333">Golgi apparatus</keyword>
<name>A0A8C4Q655_EPTBU</name>